<dbReference type="Proteomes" id="UP000824089">
    <property type="component" value="Unassembled WGS sequence"/>
</dbReference>
<dbReference type="AlphaFoldDB" id="A0A9D1I6V5"/>
<feature type="transmembrane region" description="Helical" evidence="6">
    <location>
        <begin position="211"/>
        <end position="230"/>
    </location>
</feature>
<keyword evidence="4 6" id="KW-1133">Transmembrane helix</keyword>
<name>A0A9D1I6V5_9CLOT</name>
<dbReference type="PANTHER" id="PTHR30250">
    <property type="entry name" value="PST FAMILY PREDICTED COLANIC ACID TRANSPORTER"/>
    <property type="match status" value="1"/>
</dbReference>
<reference evidence="7" key="2">
    <citation type="journal article" date="2021" name="PeerJ">
        <title>Extensive microbial diversity within the chicken gut microbiome revealed by metagenomics and culture.</title>
        <authorList>
            <person name="Gilroy R."/>
            <person name="Ravi A."/>
            <person name="Getino M."/>
            <person name="Pursley I."/>
            <person name="Horton D.L."/>
            <person name="Alikhan N.F."/>
            <person name="Baker D."/>
            <person name="Gharbi K."/>
            <person name="Hall N."/>
            <person name="Watson M."/>
            <person name="Adriaenssens E.M."/>
            <person name="Foster-Nyarko E."/>
            <person name="Jarju S."/>
            <person name="Secka A."/>
            <person name="Antonio M."/>
            <person name="Oren A."/>
            <person name="Chaudhuri R.R."/>
            <person name="La Ragione R."/>
            <person name="Hildebrand F."/>
            <person name="Pallen M.J."/>
        </authorList>
    </citation>
    <scope>NUCLEOTIDE SEQUENCE</scope>
    <source>
        <strain evidence="7">CHK195-4489</strain>
    </source>
</reference>
<keyword evidence="3 6" id="KW-0812">Transmembrane</keyword>
<dbReference type="GO" id="GO:0005886">
    <property type="term" value="C:plasma membrane"/>
    <property type="evidence" value="ECO:0007669"/>
    <property type="project" value="UniProtKB-SubCell"/>
</dbReference>
<comment type="subcellular location">
    <subcellularLocation>
        <location evidence="1">Cell membrane</location>
        <topology evidence="1">Multi-pass membrane protein</topology>
    </subcellularLocation>
</comment>
<evidence type="ECO:0000313" key="8">
    <source>
        <dbReference type="Proteomes" id="UP000824089"/>
    </source>
</evidence>
<reference evidence="7" key="1">
    <citation type="submission" date="2020-10" db="EMBL/GenBank/DDBJ databases">
        <authorList>
            <person name="Gilroy R."/>
        </authorList>
    </citation>
    <scope>NUCLEOTIDE SEQUENCE</scope>
    <source>
        <strain evidence="7">CHK195-4489</strain>
    </source>
</reference>
<feature type="transmembrane region" description="Helical" evidence="6">
    <location>
        <begin position="444"/>
        <end position="465"/>
    </location>
</feature>
<evidence type="ECO:0000256" key="3">
    <source>
        <dbReference type="ARBA" id="ARBA00022692"/>
    </source>
</evidence>
<keyword evidence="2" id="KW-1003">Cell membrane</keyword>
<feature type="transmembrane region" description="Helical" evidence="6">
    <location>
        <begin position="329"/>
        <end position="347"/>
    </location>
</feature>
<feature type="transmembrane region" description="Helical" evidence="6">
    <location>
        <begin position="250"/>
        <end position="269"/>
    </location>
</feature>
<sequence>MKIRSVKFNVIMNFIYTVSSIIFPMITFPYVTRVLLVEGNGKVAAATSVITYLTMIASLGIPTYGIRACAKVREDDRKLSKTVQELLLINTVTTVITYAVFLLLLFTVPQFQEEQSLYAVMSINMLLNVVGVSWLYSALEQYAYITVRSLVFKILSIILMFLFVKEPADYVVYGGITVFATSASNILNFINIRKFVSLKPMRGEYDFRQHWKPIMIFFASSAATSVYTNLDTILLKFIQNDTEVGYYNAGIKIKTILITLVTSIGTVLLPRLSHYVQKKNMEEFRKIILITVHFVIIFASAITVYFMIYARESILFLSGEAYEKAALPMFLLMPTVLFVGLSNITGIQILTPMGQEKKVLVSIVWGAAADILLNVSLCPFFGAAGTAFAGLAAELTVLLVQCWYLREKIRARIREFNIGKILLSLLLASAVGIFIKIFLPFSPFPVLCCSAVAFFGSYAGMLILLKEPFVRGLLKSVVARFLDEK</sequence>
<evidence type="ECO:0000256" key="4">
    <source>
        <dbReference type="ARBA" id="ARBA00022989"/>
    </source>
</evidence>
<dbReference type="InterPro" id="IPR050833">
    <property type="entry name" value="Poly_Biosynth_Transport"/>
</dbReference>
<proteinExistence type="predicted"/>
<dbReference type="Pfam" id="PF01943">
    <property type="entry name" value="Polysacc_synt"/>
    <property type="match status" value="1"/>
</dbReference>
<evidence type="ECO:0000256" key="6">
    <source>
        <dbReference type="SAM" id="Phobius"/>
    </source>
</evidence>
<evidence type="ECO:0000256" key="1">
    <source>
        <dbReference type="ARBA" id="ARBA00004651"/>
    </source>
</evidence>
<feature type="transmembrane region" description="Helical" evidence="6">
    <location>
        <begin position="170"/>
        <end position="190"/>
    </location>
</feature>
<feature type="transmembrane region" description="Helical" evidence="6">
    <location>
        <begin position="383"/>
        <end position="405"/>
    </location>
</feature>
<dbReference type="PANTHER" id="PTHR30250:SF11">
    <property type="entry name" value="O-ANTIGEN TRANSPORTER-RELATED"/>
    <property type="match status" value="1"/>
</dbReference>
<comment type="caution">
    <text evidence="7">The sequence shown here is derived from an EMBL/GenBank/DDBJ whole genome shotgun (WGS) entry which is preliminary data.</text>
</comment>
<feature type="transmembrane region" description="Helical" evidence="6">
    <location>
        <begin position="289"/>
        <end position="309"/>
    </location>
</feature>
<feature type="transmembrane region" description="Helical" evidence="6">
    <location>
        <begin position="117"/>
        <end position="136"/>
    </location>
</feature>
<dbReference type="CDD" id="cd13128">
    <property type="entry name" value="MATE_Wzx_like"/>
    <property type="match status" value="1"/>
</dbReference>
<feature type="transmembrane region" description="Helical" evidence="6">
    <location>
        <begin position="12"/>
        <end position="31"/>
    </location>
</feature>
<feature type="transmembrane region" description="Helical" evidence="6">
    <location>
        <begin position="359"/>
        <end position="377"/>
    </location>
</feature>
<feature type="transmembrane region" description="Helical" evidence="6">
    <location>
        <begin position="87"/>
        <end position="111"/>
    </location>
</feature>
<organism evidence="7 8">
    <name type="scientific">Candidatus Egerieisoma faecipullorum</name>
    <dbReference type="NCBI Taxonomy" id="2840963"/>
    <lineage>
        <taxon>Bacteria</taxon>
        <taxon>Bacillati</taxon>
        <taxon>Bacillota</taxon>
        <taxon>Clostridia</taxon>
        <taxon>Eubacteriales</taxon>
        <taxon>Clostridiaceae</taxon>
        <taxon>Clostridiaceae incertae sedis</taxon>
        <taxon>Candidatus Egerieisoma</taxon>
    </lineage>
</organism>
<dbReference type="InterPro" id="IPR002797">
    <property type="entry name" value="Polysacc_synth"/>
</dbReference>
<evidence type="ECO:0000313" key="7">
    <source>
        <dbReference type="EMBL" id="HIU29491.1"/>
    </source>
</evidence>
<protein>
    <submittedName>
        <fullName evidence="7">Flippase</fullName>
    </submittedName>
</protein>
<gene>
    <name evidence="7" type="ORF">IAD50_04240</name>
</gene>
<accession>A0A9D1I6V5</accession>
<feature type="transmembrane region" description="Helical" evidence="6">
    <location>
        <begin position="43"/>
        <end position="66"/>
    </location>
</feature>
<dbReference type="EMBL" id="DVMM01000085">
    <property type="protein sequence ID" value="HIU29491.1"/>
    <property type="molecule type" value="Genomic_DNA"/>
</dbReference>
<feature type="transmembrane region" description="Helical" evidence="6">
    <location>
        <begin position="143"/>
        <end position="164"/>
    </location>
</feature>
<feature type="transmembrane region" description="Helical" evidence="6">
    <location>
        <begin position="417"/>
        <end position="438"/>
    </location>
</feature>
<evidence type="ECO:0000256" key="2">
    <source>
        <dbReference type="ARBA" id="ARBA00022475"/>
    </source>
</evidence>
<keyword evidence="5 6" id="KW-0472">Membrane</keyword>
<evidence type="ECO:0000256" key="5">
    <source>
        <dbReference type="ARBA" id="ARBA00023136"/>
    </source>
</evidence>